<gene>
    <name evidence="1" type="ORF">M125_5521</name>
</gene>
<dbReference type="PATRIC" id="fig|1339316.3.peg.5201"/>
<comment type="caution">
    <text evidence="1">The sequence shown here is derived from an EMBL/GenBank/DDBJ whole genome shotgun (WGS) entry which is preliminary data.</text>
</comment>
<protein>
    <submittedName>
        <fullName evidence="1">Uncharacterized protein</fullName>
    </submittedName>
</protein>
<accession>A0A015UXU3</accession>
<organism evidence="1 2">
    <name type="scientific">Bacteroides fragilis str. 3998T(B)3</name>
    <dbReference type="NCBI Taxonomy" id="1339316"/>
    <lineage>
        <taxon>Bacteria</taxon>
        <taxon>Pseudomonadati</taxon>
        <taxon>Bacteroidota</taxon>
        <taxon>Bacteroidia</taxon>
        <taxon>Bacteroidales</taxon>
        <taxon>Bacteroidaceae</taxon>
        <taxon>Bacteroides</taxon>
    </lineage>
</organism>
<evidence type="ECO:0000313" key="2">
    <source>
        <dbReference type="Proteomes" id="UP000020773"/>
    </source>
</evidence>
<sequence length="50" mass="5823">MVRALLGAMVENIYGTNKALPLWNTLNPLTLYNVKIDKQVLPEVRKWRIQ</sequence>
<dbReference type="Proteomes" id="UP000020773">
    <property type="component" value="Unassembled WGS sequence"/>
</dbReference>
<name>A0A015UXU3_BACFG</name>
<reference evidence="1 2" key="1">
    <citation type="submission" date="2014-02" db="EMBL/GenBank/DDBJ databases">
        <authorList>
            <person name="Sears C."/>
            <person name="Carroll K."/>
            <person name="Sack B.R."/>
            <person name="Qadri F."/>
            <person name="Myers L.L."/>
            <person name="Chung G.-T."/>
            <person name="Escheverria P."/>
            <person name="Fraser C.M."/>
            <person name="Sadzewicz L."/>
            <person name="Shefchek K.A."/>
            <person name="Tallon L."/>
            <person name="Das S.P."/>
            <person name="Daugherty S."/>
            <person name="Mongodin E.F."/>
        </authorList>
    </citation>
    <scope>NUCLEOTIDE SEQUENCE [LARGE SCALE GENOMIC DNA]</scope>
    <source>
        <strain evidence="2">3998T(B)3</strain>
    </source>
</reference>
<dbReference type="EMBL" id="JGDB01000368">
    <property type="protein sequence ID" value="EXY87851.1"/>
    <property type="molecule type" value="Genomic_DNA"/>
</dbReference>
<proteinExistence type="predicted"/>
<evidence type="ECO:0000313" key="1">
    <source>
        <dbReference type="EMBL" id="EXY87851.1"/>
    </source>
</evidence>
<dbReference type="AlphaFoldDB" id="A0A015UXU3"/>